<evidence type="ECO:0000256" key="2">
    <source>
        <dbReference type="ARBA" id="ARBA00022670"/>
    </source>
</evidence>
<dbReference type="Proteomes" id="UP001183414">
    <property type="component" value="Unassembled WGS sequence"/>
</dbReference>
<dbReference type="PANTHER" id="PTHR47359">
    <property type="entry name" value="PEPTIDOGLYCAN DL-ENDOPEPTIDASE CWLO"/>
    <property type="match status" value="1"/>
</dbReference>
<evidence type="ECO:0000256" key="5">
    <source>
        <dbReference type="SAM" id="MobiDB-lite"/>
    </source>
</evidence>
<gene>
    <name evidence="8" type="ORF">RM572_17280</name>
</gene>
<dbReference type="InterPro" id="IPR038765">
    <property type="entry name" value="Papain-like_cys_pep_sf"/>
</dbReference>
<keyword evidence="2" id="KW-0645">Protease</keyword>
<accession>A0ABU2NY02</accession>
<feature type="signal peptide" evidence="6">
    <location>
        <begin position="1"/>
        <end position="42"/>
    </location>
</feature>
<feature type="domain" description="NlpC/P60" evidence="7">
    <location>
        <begin position="256"/>
        <end position="371"/>
    </location>
</feature>
<evidence type="ECO:0000313" key="9">
    <source>
        <dbReference type="Proteomes" id="UP001183414"/>
    </source>
</evidence>
<evidence type="ECO:0000256" key="6">
    <source>
        <dbReference type="SAM" id="SignalP"/>
    </source>
</evidence>
<evidence type="ECO:0000256" key="4">
    <source>
        <dbReference type="ARBA" id="ARBA00022807"/>
    </source>
</evidence>
<dbReference type="Gene3D" id="6.10.250.3150">
    <property type="match status" value="1"/>
</dbReference>
<name>A0ABU2NY02_9ACTN</name>
<dbReference type="RefSeq" id="WP_311674261.1">
    <property type="nucleotide sequence ID" value="NZ_JAVREQ010000015.1"/>
</dbReference>
<dbReference type="EMBL" id="JAVREQ010000015">
    <property type="protein sequence ID" value="MDT0380508.1"/>
    <property type="molecule type" value="Genomic_DNA"/>
</dbReference>
<organism evidence="8 9">
    <name type="scientific">Streptomyces hazeniae</name>
    <dbReference type="NCBI Taxonomy" id="3075538"/>
    <lineage>
        <taxon>Bacteria</taxon>
        <taxon>Bacillati</taxon>
        <taxon>Actinomycetota</taxon>
        <taxon>Actinomycetes</taxon>
        <taxon>Kitasatosporales</taxon>
        <taxon>Streptomycetaceae</taxon>
        <taxon>Streptomyces</taxon>
    </lineage>
</organism>
<proteinExistence type="inferred from homology"/>
<evidence type="ECO:0000313" key="8">
    <source>
        <dbReference type="EMBL" id="MDT0380508.1"/>
    </source>
</evidence>
<evidence type="ECO:0000259" key="7">
    <source>
        <dbReference type="PROSITE" id="PS51935"/>
    </source>
</evidence>
<feature type="compositionally biased region" description="Basic and acidic residues" evidence="5">
    <location>
        <begin position="224"/>
        <end position="242"/>
    </location>
</feature>
<keyword evidence="6" id="KW-0732">Signal</keyword>
<protein>
    <submittedName>
        <fullName evidence="8">NlpC/P60 family protein</fullName>
    </submittedName>
</protein>
<comment type="caution">
    <text evidence="8">The sequence shown here is derived from an EMBL/GenBank/DDBJ whole genome shotgun (WGS) entry which is preliminary data.</text>
</comment>
<dbReference type="PANTHER" id="PTHR47359:SF3">
    <property type="entry name" value="NLP_P60 DOMAIN-CONTAINING PROTEIN-RELATED"/>
    <property type="match status" value="1"/>
</dbReference>
<dbReference type="InterPro" id="IPR000064">
    <property type="entry name" value="NLP_P60_dom"/>
</dbReference>
<dbReference type="SUPFAM" id="SSF54001">
    <property type="entry name" value="Cysteine proteinases"/>
    <property type="match status" value="1"/>
</dbReference>
<sequence length="371" mass="40783">MASHRKPRTRILQTAASRNGAVSVTTAALASVTLLSTQSAVADPRDDEPTLEEVRQRVDTLYRQAGAETQRYNAAKEKADAQRDKVDGLLDQVARRAGEVNDARRALGQYAAAQYRTGGLSGTATLLLSEDPQGYFTQRHVMKRMTARQQQAVETFAERKQEAARKRGEAQRELSTLTTSQDRLRESKKDVQGKLSDARDLLSELTAEEKARLAAAERRREAEARRKAEEAERRREEQREREEEAGDPGGGTDTPATGTAKVIAFAEAQLGKPYVWGATGPNSYDCSGLTQDAWAAAGVSLPRTTYDQVEVGTTVPRSQMQPGDLVFFYADVTHVGIYVGNGQMIHAPKPGDVIKYESIDYMPFHSAVRPA</sequence>
<dbReference type="Pfam" id="PF00877">
    <property type="entry name" value="NLPC_P60"/>
    <property type="match status" value="1"/>
</dbReference>
<evidence type="ECO:0000256" key="3">
    <source>
        <dbReference type="ARBA" id="ARBA00022801"/>
    </source>
</evidence>
<feature type="region of interest" description="Disordered" evidence="5">
    <location>
        <begin position="224"/>
        <end position="257"/>
    </location>
</feature>
<feature type="compositionally biased region" description="Basic and acidic residues" evidence="5">
    <location>
        <begin position="182"/>
        <end position="195"/>
    </location>
</feature>
<dbReference type="PROSITE" id="PS51935">
    <property type="entry name" value="NLPC_P60"/>
    <property type="match status" value="1"/>
</dbReference>
<evidence type="ECO:0000256" key="1">
    <source>
        <dbReference type="ARBA" id="ARBA00007074"/>
    </source>
</evidence>
<keyword evidence="9" id="KW-1185">Reference proteome</keyword>
<reference evidence="9" key="1">
    <citation type="submission" date="2023-07" db="EMBL/GenBank/DDBJ databases">
        <title>30 novel species of actinomycetes from the DSMZ collection.</title>
        <authorList>
            <person name="Nouioui I."/>
        </authorList>
    </citation>
    <scope>NUCLEOTIDE SEQUENCE [LARGE SCALE GENOMIC DNA]</scope>
    <source>
        <strain evidence="9">DSM 42041</strain>
    </source>
</reference>
<dbReference type="Gene3D" id="3.90.1720.10">
    <property type="entry name" value="endopeptidase domain like (from Nostoc punctiforme)"/>
    <property type="match status" value="1"/>
</dbReference>
<comment type="similarity">
    <text evidence="1">Belongs to the peptidase C40 family.</text>
</comment>
<dbReference type="InterPro" id="IPR051794">
    <property type="entry name" value="PG_Endopeptidase_C40"/>
</dbReference>
<feature type="compositionally biased region" description="Basic and acidic residues" evidence="5">
    <location>
        <begin position="158"/>
        <end position="172"/>
    </location>
</feature>
<keyword evidence="3" id="KW-0378">Hydrolase</keyword>
<feature type="region of interest" description="Disordered" evidence="5">
    <location>
        <begin position="158"/>
        <end position="195"/>
    </location>
</feature>
<feature type="chain" id="PRO_5046157556" evidence="6">
    <location>
        <begin position="43"/>
        <end position="371"/>
    </location>
</feature>
<keyword evidence="4" id="KW-0788">Thiol protease</keyword>